<dbReference type="GO" id="GO:0003723">
    <property type="term" value="F:RNA binding"/>
    <property type="evidence" value="ECO:0007669"/>
    <property type="project" value="UniProtKB-UniRule"/>
</dbReference>
<dbReference type="STRING" id="5762.D2VJW2"/>
<proteinExistence type="predicted"/>
<evidence type="ECO:0000256" key="1">
    <source>
        <dbReference type="ARBA" id="ARBA00022884"/>
    </source>
</evidence>
<dbReference type="EMBL" id="GG738877">
    <property type="protein sequence ID" value="EFC42839.1"/>
    <property type="molecule type" value="Genomic_DNA"/>
</dbReference>
<protein>
    <submittedName>
        <fullName evidence="5">Predicted protein</fullName>
    </submittedName>
</protein>
<feature type="region of interest" description="Disordered" evidence="3">
    <location>
        <begin position="130"/>
        <end position="150"/>
    </location>
</feature>
<dbReference type="AlphaFoldDB" id="D2VJW2"/>
<dbReference type="InterPro" id="IPR035979">
    <property type="entry name" value="RBD_domain_sf"/>
</dbReference>
<feature type="region of interest" description="Disordered" evidence="3">
    <location>
        <begin position="563"/>
        <end position="658"/>
    </location>
</feature>
<name>D2VJW2_NAEGR</name>
<dbReference type="Gene3D" id="3.30.70.330">
    <property type="match status" value="2"/>
</dbReference>
<feature type="compositionally biased region" description="Basic and acidic residues" evidence="3">
    <location>
        <begin position="566"/>
        <end position="576"/>
    </location>
</feature>
<dbReference type="Pfam" id="PF00076">
    <property type="entry name" value="RRM_1"/>
    <property type="match status" value="2"/>
</dbReference>
<sequence length="756" mass="82864">MKKLSSHYSLIHNCTKPNNTTTNTPPLGHSQPSTVVAHDAATFTHSNSSSSLHSPTSSALSTVATTTNSTSVSSSNNDNSPTVIDKSILVNDPLHFYHQFKRMNAKHSNDISPTHLSAATTTSCATSSQQQVAFKKDDQQTPPPGATDSFRNILSVVTTSTSNIRSSTIVANTSSTAQPLSSGNSSSVSNVQQSTRSSSSSTPSHHQTVNNSKHHGEVNTSNGKKGSSSPTELSTDSVKQITSNTVLPRLPRIRIPSNTSSNGGGSNSNTPTNLMTPSSLSNSSSSSSNMMQDFADSPSSGCNLLSRDAPDNPSFINRRIFVGGLKETTSEQELIDFFSRSPNNYGPISHCVIMKKWDGRSRGFGFVTFSDESIAKKVLSYHKEHPFMIGNHRIDCQVAQSQGCKIDSVDIPTHASTISSSSRMVDDERLFTNNIHNSDTQSDMIYGASSTDLSRSGNSSSASSNNSPTIKKDTISSFDKKRRIFVGGLQPQVTKQAVHDYFSKHGTIEDLQLILNRRTPFAFITYTSEDSATKVLDDFHSGVLCKEFAAHDVRRAMPKGSFSFTKQREREMDMTRRVPPHRGMPPTETSTRQAPIPNSQPIVPSNNGSRKSGHTPPSYRYTPYDKSGTSRRGMQPYYDHSPTNGPMQPNGFFGPVDVPSSHISMYPTGHPLHHHHQPHIDERYMQPLPGQPMPSTSSFYPPPIPPYYDQPYMMMHHHHHQGMLNGRDPYMPREAGAYRHSDNISNSSGEMDDIRR</sequence>
<dbReference type="InterPro" id="IPR012677">
    <property type="entry name" value="Nucleotide-bd_a/b_plait_sf"/>
</dbReference>
<feature type="region of interest" description="Disordered" evidence="3">
    <location>
        <begin position="12"/>
        <end position="33"/>
    </location>
</feature>
<feature type="region of interest" description="Disordered" evidence="3">
    <location>
        <begin position="733"/>
        <end position="756"/>
    </location>
</feature>
<evidence type="ECO:0000313" key="6">
    <source>
        <dbReference type="Proteomes" id="UP000006671"/>
    </source>
</evidence>
<gene>
    <name evidence="5" type="ORF">NAEGRDRAFT_69182</name>
</gene>
<evidence type="ECO:0000256" key="3">
    <source>
        <dbReference type="SAM" id="MobiDB-lite"/>
    </source>
</evidence>
<evidence type="ECO:0000256" key="2">
    <source>
        <dbReference type="PROSITE-ProRule" id="PRU00176"/>
    </source>
</evidence>
<dbReference type="GeneID" id="8852848"/>
<feature type="compositionally biased region" description="Low complexity" evidence="3">
    <location>
        <begin position="256"/>
        <end position="289"/>
    </location>
</feature>
<dbReference type="OMA" id="CVIMKKW"/>
<feature type="compositionally biased region" description="Low complexity" evidence="3">
    <location>
        <begin position="17"/>
        <end position="26"/>
    </location>
</feature>
<dbReference type="InterPro" id="IPR000504">
    <property type="entry name" value="RRM_dom"/>
</dbReference>
<feature type="region of interest" description="Disordered" evidence="3">
    <location>
        <begin position="447"/>
        <end position="473"/>
    </location>
</feature>
<keyword evidence="6" id="KW-1185">Reference proteome</keyword>
<dbReference type="InterPro" id="IPR052462">
    <property type="entry name" value="SLIRP/GR-RBP-like"/>
</dbReference>
<dbReference type="PANTHER" id="PTHR48027">
    <property type="entry name" value="HETEROGENEOUS NUCLEAR RIBONUCLEOPROTEIN 87F-RELATED"/>
    <property type="match status" value="1"/>
</dbReference>
<feature type="compositionally biased region" description="Polar residues" evidence="3">
    <location>
        <begin position="218"/>
        <end position="246"/>
    </location>
</feature>
<dbReference type="OrthoDB" id="1875751at2759"/>
<organism evidence="6">
    <name type="scientific">Naegleria gruberi</name>
    <name type="common">Amoeba</name>
    <dbReference type="NCBI Taxonomy" id="5762"/>
    <lineage>
        <taxon>Eukaryota</taxon>
        <taxon>Discoba</taxon>
        <taxon>Heterolobosea</taxon>
        <taxon>Tetramitia</taxon>
        <taxon>Eutetramitia</taxon>
        <taxon>Vahlkampfiidae</taxon>
        <taxon>Naegleria</taxon>
    </lineage>
</organism>
<dbReference type="InParanoid" id="D2VJW2"/>
<dbReference type="VEuPathDB" id="AmoebaDB:NAEGRDRAFT_69182"/>
<dbReference type="KEGG" id="ngr:NAEGRDRAFT_69182"/>
<accession>D2VJW2</accession>
<feature type="region of interest" description="Disordered" evidence="3">
    <location>
        <begin position="174"/>
        <end position="300"/>
    </location>
</feature>
<dbReference type="PROSITE" id="PS50102">
    <property type="entry name" value="RRM"/>
    <property type="match status" value="2"/>
</dbReference>
<dbReference type="CDD" id="cd00590">
    <property type="entry name" value="RRM_SF"/>
    <property type="match status" value="1"/>
</dbReference>
<dbReference type="SUPFAM" id="SSF54928">
    <property type="entry name" value="RNA-binding domain, RBD"/>
    <property type="match status" value="2"/>
</dbReference>
<dbReference type="RefSeq" id="XP_002675583.1">
    <property type="nucleotide sequence ID" value="XM_002675537.1"/>
</dbReference>
<feature type="compositionally biased region" description="Low complexity" evidence="3">
    <location>
        <begin position="454"/>
        <end position="467"/>
    </location>
</feature>
<reference evidence="5 6" key="1">
    <citation type="journal article" date="2010" name="Cell">
        <title>The genome of Naegleria gruberi illuminates early eukaryotic versatility.</title>
        <authorList>
            <person name="Fritz-Laylin L.K."/>
            <person name="Prochnik S.E."/>
            <person name="Ginger M.L."/>
            <person name="Dacks J.B."/>
            <person name="Carpenter M.L."/>
            <person name="Field M.C."/>
            <person name="Kuo A."/>
            <person name="Paredez A."/>
            <person name="Chapman J."/>
            <person name="Pham J."/>
            <person name="Shu S."/>
            <person name="Neupane R."/>
            <person name="Cipriano M."/>
            <person name="Mancuso J."/>
            <person name="Tu H."/>
            <person name="Salamov A."/>
            <person name="Lindquist E."/>
            <person name="Shapiro H."/>
            <person name="Lucas S."/>
            <person name="Grigoriev I.V."/>
            <person name="Cande W.Z."/>
            <person name="Fulton C."/>
            <person name="Rokhsar D.S."/>
            <person name="Dawson S.C."/>
        </authorList>
    </citation>
    <scope>NUCLEOTIDE SEQUENCE [LARGE SCALE GENOMIC DNA]</scope>
    <source>
        <strain evidence="5 6">NEG-M</strain>
    </source>
</reference>
<feature type="domain" description="RRM" evidence="4">
    <location>
        <begin position="482"/>
        <end position="560"/>
    </location>
</feature>
<dbReference type="eggNOG" id="KOG4205">
    <property type="taxonomic scope" value="Eukaryota"/>
</dbReference>
<evidence type="ECO:0000313" key="5">
    <source>
        <dbReference type="EMBL" id="EFC42839.1"/>
    </source>
</evidence>
<keyword evidence="1 2" id="KW-0694">RNA-binding</keyword>
<feature type="compositionally biased region" description="Low complexity" evidence="3">
    <location>
        <begin position="181"/>
        <end position="204"/>
    </location>
</feature>
<feature type="domain" description="RRM" evidence="4">
    <location>
        <begin position="318"/>
        <end position="401"/>
    </location>
</feature>
<dbReference type="Proteomes" id="UP000006671">
    <property type="component" value="Unassembled WGS sequence"/>
</dbReference>
<evidence type="ECO:0000259" key="4">
    <source>
        <dbReference type="PROSITE" id="PS50102"/>
    </source>
</evidence>
<feature type="compositionally biased region" description="Polar residues" evidence="3">
    <location>
        <begin position="587"/>
        <end position="610"/>
    </location>
</feature>
<dbReference type="SMART" id="SM00360">
    <property type="entry name" value="RRM"/>
    <property type="match status" value="2"/>
</dbReference>